<evidence type="ECO:0000256" key="4">
    <source>
        <dbReference type="PROSITE-ProRule" id="PRU00169"/>
    </source>
</evidence>
<dbReference type="STRING" id="56193.YP76_25145"/>
<protein>
    <recommendedName>
        <fullName evidence="5">Response regulatory domain-containing protein</fullName>
    </recommendedName>
</protein>
<dbReference type="Gene3D" id="3.40.50.2300">
    <property type="match status" value="1"/>
</dbReference>
<sequence>MNTGCSIYIVDSDARVRRHLVMLLRGQNHKPTSFASGNDFVEALGFLEAGISIIDMRLCDMDGLDVLRKTQGRRPDMLLIMMAANTDVRTAVQAIKEGADDFLEKPFEDDAIVQLVAHAIPELGRKIQFAARRCSAAKQLDKLTRKELHMMISLSLERDNGKVAEQYQVSVRTVESYRTRIMRKVGVTRFSDALLLLSAAGVSRAPFPEKAC</sequence>
<dbReference type="PANTHER" id="PTHR44688:SF16">
    <property type="entry name" value="DNA-BINDING TRANSCRIPTIONAL ACTIVATOR DEVR_DOSR"/>
    <property type="match status" value="1"/>
</dbReference>
<dbReference type="InterPro" id="IPR001789">
    <property type="entry name" value="Sig_transdc_resp-reg_receiver"/>
</dbReference>
<dbReference type="SUPFAM" id="SSF52172">
    <property type="entry name" value="CheY-like"/>
    <property type="match status" value="1"/>
</dbReference>
<dbReference type="Pfam" id="PF00196">
    <property type="entry name" value="GerE"/>
    <property type="match status" value="1"/>
</dbReference>
<evidence type="ECO:0000259" key="5">
    <source>
        <dbReference type="PROSITE" id="PS50110"/>
    </source>
</evidence>
<dbReference type="GO" id="GO:0003677">
    <property type="term" value="F:DNA binding"/>
    <property type="evidence" value="ECO:0007669"/>
    <property type="project" value="UniProtKB-KW"/>
</dbReference>
<organism evidence="6 7">
    <name type="scientific">Sphingobium chungbukense</name>
    <dbReference type="NCBI Taxonomy" id="56193"/>
    <lineage>
        <taxon>Bacteria</taxon>
        <taxon>Pseudomonadati</taxon>
        <taxon>Pseudomonadota</taxon>
        <taxon>Alphaproteobacteria</taxon>
        <taxon>Sphingomonadales</taxon>
        <taxon>Sphingomonadaceae</taxon>
        <taxon>Sphingobium</taxon>
    </lineage>
</organism>
<dbReference type="SUPFAM" id="SSF46894">
    <property type="entry name" value="C-terminal effector domain of the bipartite response regulators"/>
    <property type="match status" value="1"/>
</dbReference>
<dbReference type="SMART" id="SM00448">
    <property type="entry name" value="REC"/>
    <property type="match status" value="1"/>
</dbReference>
<accession>A0A0M3AHH2</accession>
<dbReference type="Gene3D" id="1.10.10.10">
    <property type="entry name" value="Winged helix-like DNA-binding domain superfamily/Winged helix DNA-binding domain"/>
    <property type="match status" value="1"/>
</dbReference>
<dbReference type="GO" id="GO:0006355">
    <property type="term" value="P:regulation of DNA-templated transcription"/>
    <property type="evidence" value="ECO:0007669"/>
    <property type="project" value="InterPro"/>
</dbReference>
<reference evidence="6 7" key="1">
    <citation type="submission" date="2015-04" db="EMBL/GenBank/DDBJ databases">
        <title>Genome sequence of aromatic hydrocarbons-degrading Sphingobium chungbukense DJ77.</title>
        <authorList>
            <person name="Kim Y.-C."/>
            <person name="Chae J.-C."/>
        </authorList>
    </citation>
    <scope>NUCLEOTIDE SEQUENCE [LARGE SCALE GENOMIC DNA]</scope>
    <source>
        <strain evidence="6 7">DJ77</strain>
    </source>
</reference>
<dbReference type="SMART" id="SM00421">
    <property type="entry name" value="HTH_LUXR"/>
    <property type="match status" value="1"/>
</dbReference>
<dbReference type="GO" id="GO:0000160">
    <property type="term" value="P:phosphorelay signal transduction system"/>
    <property type="evidence" value="ECO:0007669"/>
    <property type="project" value="InterPro"/>
</dbReference>
<dbReference type="InterPro" id="IPR016032">
    <property type="entry name" value="Sig_transdc_resp-reg_C-effctor"/>
</dbReference>
<keyword evidence="2" id="KW-0238">DNA-binding</keyword>
<feature type="domain" description="Response regulatory" evidence="5">
    <location>
        <begin position="6"/>
        <end position="120"/>
    </location>
</feature>
<evidence type="ECO:0000313" key="7">
    <source>
        <dbReference type="Proteomes" id="UP000033874"/>
    </source>
</evidence>
<keyword evidence="1" id="KW-0805">Transcription regulation</keyword>
<evidence type="ECO:0000256" key="3">
    <source>
        <dbReference type="ARBA" id="ARBA00023163"/>
    </source>
</evidence>
<comment type="caution">
    <text evidence="6">The sequence shown here is derived from an EMBL/GenBank/DDBJ whole genome shotgun (WGS) entry which is preliminary data.</text>
</comment>
<dbReference type="AlphaFoldDB" id="A0A0M3AHH2"/>
<dbReference type="PROSITE" id="PS50110">
    <property type="entry name" value="RESPONSE_REGULATORY"/>
    <property type="match status" value="1"/>
</dbReference>
<dbReference type="InterPro" id="IPR011006">
    <property type="entry name" value="CheY-like_superfamily"/>
</dbReference>
<gene>
    <name evidence="6" type="ORF">YP76_25145</name>
</gene>
<dbReference type="PATRIC" id="fig|56193.3.peg.5311"/>
<evidence type="ECO:0000256" key="2">
    <source>
        <dbReference type="ARBA" id="ARBA00023125"/>
    </source>
</evidence>
<dbReference type="Pfam" id="PF00072">
    <property type="entry name" value="Response_reg"/>
    <property type="match status" value="1"/>
</dbReference>
<keyword evidence="7" id="KW-1185">Reference proteome</keyword>
<dbReference type="InterPro" id="IPR036388">
    <property type="entry name" value="WH-like_DNA-bd_sf"/>
</dbReference>
<proteinExistence type="predicted"/>
<dbReference type="Proteomes" id="UP000033874">
    <property type="component" value="Unassembled WGS sequence"/>
</dbReference>
<evidence type="ECO:0000256" key="1">
    <source>
        <dbReference type="ARBA" id="ARBA00023015"/>
    </source>
</evidence>
<dbReference type="InterPro" id="IPR000792">
    <property type="entry name" value="Tscrpt_reg_LuxR_C"/>
</dbReference>
<keyword evidence="4" id="KW-0597">Phosphoprotein</keyword>
<dbReference type="EMBL" id="LBIC01000020">
    <property type="protein sequence ID" value="KKW89532.1"/>
    <property type="molecule type" value="Genomic_DNA"/>
</dbReference>
<feature type="modified residue" description="4-aspartylphosphate" evidence="4">
    <location>
        <position position="55"/>
    </location>
</feature>
<name>A0A0M3AHH2_9SPHN</name>
<dbReference type="PANTHER" id="PTHR44688">
    <property type="entry name" value="DNA-BINDING TRANSCRIPTIONAL ACTIVATOR DEVR_DOSR"/>
    <property type="match status" value="1"/>
</dbReference>
<keyword evidence="3" id="KW-0804">Transcription</keyword>
<evidence type="ECO:0000313" key="6">
    <source>
        <dbReference type="EMBL" id="KKW89532.1"/>
    </source>
</evidence>